<dbReference type="EMBL" id="JABULH010000003">
    <property type="protein sequence ID" value="NTS65185.1"/>
    <property type="molecule type" value="Genomic_DNA"/>
</dbReference>
<dbReference type="InterPro" id="IPR051209">
    <property type="entry name" value="FAD-bind_Monooxygenase_sf"/>
</dbReference>
<organism evidence="5 6">
    <name type="scientific">Sphingomonas hominis</name>
    <dbReference type="NCBI Taxonomy" id="2741495"/>
    <lineage>
        <taxon>Bacteria</taxon>
        <taxon>Pseudomonadati</taxon>
        <taxon>Pseudomonadota</taxon>
        <taxon>Alphaproteobacteria</taxon>
        <taxon>Sphingomonadales</taxon>
        <taxon>Sphingomonadaceae</taxon>
        <taxon>Sphingomonas</taxon>
    </lineage>
</organism>
<dbReference type="InterPro" id="IPR036188">
    <property type="entry name" value="FAD/NAD-bd_sf"/>
</dbReference>
<proteinExistence type="predicted"/>
<gene>
    <name evidence="5" type="ORF">HRV97_08415</name>
</gene>
<name>A0ABX2JMY2_9SPHN</name>
<sequence length="486" mass="52564">MAKRIAVIGAGMGGLCAAIQARAAGHTVTLFEHADAVGGTWRANRYPGVACDVPAILYQFSFAPNPHWSHHYARGPEIHAYTEALVVQFELAEVLRLNEGVTRAVWDEAGATWAVETERGARETFDAIVPALGQLSRPQLPEIAGVQDFAGQTFHAAEWPDGLDLTAKRVGVVGSAASAVQLIPEVAKQAAHLVVFQRTPNWVIPRNDTAVTPEAKALMATNLEVAMRLGAASRAMIFDNADTFFWQAFKWTPEGRAAFTRTALDHLEAQVADPALRAKLTPDYPIGCKRILICDDFYPALCRDNVTLETSAIARVEAGGVRTAAGFHDLDVLIFATGFETTAWNWSMEVVGEDGRTLAEAWADGPEAYLGIMAHGFPNMFMLYGPNTNLGHNSISFMIEQQVGFMLRALAAGESAGARTVRVTANGQARFNDTIAQALDQTVWADPHCRSWYKAANGRVYQNWSGSCTDYAAATAEIDRAAVAIG</sequence>
<evidence type="ECO:0000256" key="4">
    <source>
        <dbReference type="SAM" id="SignalP"/>
    </source>
</evidence>
<dbReference type="RefSeq" id="WP_174193831.1">
    <property type="nucleotide sequence ID" value="NZ_JABULH010000003.1"/>
</dbReference>
<dbReference type="SUPFAM" id="SSF51905">
    <property type="entry name" value="FAD/NAD(P)-binding domain"/>
    <property type="match status" value="2"/>
</dbReference>
<comment type="caution">
    <text evidence="5">The sequence shown here is derived from an EMBL/GenBank/DDBJ whole genome shotgun (WGS) entry which is preliminary data.</text>
</comment>
<keyword evidence="6" id="KW-1185">Reference proteome</keyword>
<protein>
    <submittedName>
        <fullName evidence="5">NAD(P)/FAD-dependent oxidoreductase</fullName>
    </submittedName>
</protein>
<evidence type="ECO:0000256" key="2">
    <source>
        <dbReference type="ARBA" id="ARBA00022827"/>
    </source>
</evidence>
<evidence type="ECO:0000256" key="3">
    <source>
        <dbReference type="ARBA" id="ARBA00023002"/>
    </source>
</evidence>
<feature type="chain" id="PRO_5045657875" evidence="4">
    <location>
        <begin position="24"/>
        <end position="486"/>
    </location>
</feature>
<dbReference type="InterPro" id="IPR020946">
    <property type="entry name" value="Flavin_mOase-like"/>
</dbReference>
<dbReference type="Gene3D" id="3.50.50.60">
    <property type="entry name" value="FAD/NAD(P)-binding domain"/>
    <property type="match status" value="2"/>
</dbReference>
<evidence type="ECO:0000256" key="1">
    <source>
        <dbReference type="ARBA" id="ARBA00022630"/>
    </source>
</evidence>
<dbReference type="Proteomes" id="UP000621447">
    <property type="component" value="Unassembled WGS sequence"/>
</dbReference>
<reference evidence="5 6" key="1">
    <citation type="submission" date="2020-06" db="EMBL/GenBank/DDBJ databases">
        <title>Sphingomonas hominis sp. nov., a member of the Sphingomonas, isolated from the hair of a 22-year-old girl.</title>
        <authorList>
            <person name="Zhang D.-F."/>
            <person name="Cui X.-W."/>
        </authorList>
    </citation>
    <scope>NUCLEOTIDE SEQUENCE [LARGE SCALE GENOMIC DNA]</scope>
    <source>
        <strain evidence="5 6">HHU CXW</strain>
    </source>
</reference>
<keyword evidence="4" id="KW-0732">Signal</keyword>
<dbReference type="PANTHER" id="PTHR42877:SF4">
    <property type="entry name" value="FAD_NAD(P)-BINDING DOMAIN-CONTAINING PROTEIN-RELATED"/>
    <property type="match status" value="1"/>
</dbReference>
<dbReference type="PANTHER" id="PTHR42877">
    <property type="entry name" value="L-ORNITHINE N(5)-MONOOXYGENASE-RELATED"/>
    <property type="match status" value="1"/>
</dbReference>
<evidence type="ECO:0000313" key="5">
    <source>
        <dbReference type="EMBL" id="NTS65185.1"/>
    </source>
</evidence>
<keyword evidence="1" id="KW-0285">Flavoprotein</keyword>
<keyword evidence="3" id="KW-0560">Oxidoreductase</keyword>
<accession>A0ABX2JMY2</accession>
<feature type="signal peptide" evidence="4">
    <location>
        <begin position="1"/>
        <end position="23"/>
    </location>
</feature>
<keyword evidence="2" id="KW-0274">FAD</keyword>
<dbReference type="Pfam" id="PF00743">
    <property type="entry name" value="FMO-like"/>
    <property type="match status" value="1"/>
</dbReference>
<evidence type="ECO:0000313" key="6">
    <source>
        <dbReference type="Proteomes" id="UP000621447"/>
    </source>
</evidence>